<reference evidence="2 3" key="1">
    <citation type="submission" date="2018-05" db="EMBL/GenBank/DDBJ databases">
        <title>Animal gut microbial communities from fecal samples from Wisconsin, USA.</title>
        <authorList>
            <person name="Neumann A."/>
        </authorList>
    </citation>
    <scope>NUCLEOTIDE SEQUENCE [LARGE SCALE GENOMIC DNA]</scope>
    <source>
        <strain evidence="2 3">UWS4</strain>
    </source>
</reference>
<protein>
    <recommendedName>
        <fullName evidence="1">Glycosyltransferase 2-like domain-containing protein</fullName>
    </recommendedName>
</protein>
<accession>A0ABX5LLB5</accession>
<dbReference type="PANTHER" id="PTHR43179">
    <property type="entry name" value="RHAMNOSYLTRANSFERASE WBBL"/>
    <property type="match status" value="1"/>
</dbReference>
<sequence>MQVSIIIVSFNTCELLRNCLKSIYDKTKNLDFEIIVSDNGSKDGSIEMIKSEFPKVIVLENNANLGFGTANNRGLKVAKGEFIFYLNSDTLLQNNAVKIFYDYWKEHESESLGALGCNLDDGTGEINFSHGRFPSFSEELYHGVHHILAYWVKHIFKLFHRDITHLRKKPIYAFKTGEVDFICGADLFLKNNNYAKYDEKFFLYYEEVDLQCQMAKNNLKRVLIDGPKVIHLGRAGNRSVDEIIGYGSFSTIHHEISRVRYGKKNISKAIGLFLKAVTAIQWLSPYILKNTKPYFKTLMKV</sequence>
<dbReference type="Proteomes" id="UP000245523">
    <property type="component" value="Unassembled WGS sequence"/>
</dbReference>
<organism evidence="2 3">
    <name type="scientific">Hallerella porci</name>
    <dbReference type="NCBI Taxonomy" id="1945871"/>
    <lineage>
        <taxon>Bacteria</taxon>
        <taxon>Pseudomonadati</taxon>
        <taxon>Fibrobacterota</taxon>
        <taxon>Fibrobacteria</taxon>
        <taxon>Fibrobacterales</taxon>
        <taxon>Fibrobacteraceae</taxon>
        <taxon>Hallerella</taxon>
    </lineage>
</organism>
<evidence type="ECO:0000259" key="1">
    <source>
        <dbReference type="Pfam" id="PF00535"/>
    </source>
</evidence>
<evidence type="ECO:0000313" key="2">
    <source>
        <dbReference type="EMBL" id="PWK93144.1"/>
    </source>
</evidence>
<dbReference type="InterPro" id="IPR001173">
    <property type="entry name" value="Glyco_trans_2-like"/>
</dbReference>
<feature type="domain" description="Glycosyltransferase 2-like" evidence="1">
    <location>
        <begin position="4"/>
        <end position="109"/>
    </location>
</feature>
<dbReference type="Gene3D" id="3.90.550.10">
    <property type="entry name" value="Spore Coat Polysaccharide Biosynthesis Protein SpsA, Chain A"/>
    <property type="match status" value="1"/>
</dbReference>
<dbReference type="InterPro" id="IPR029044">
    <property type="entry name" value="Nucleotide-diphossugar_trans"/>
</dbReference>
<keyword evidence="3" id="KW-1185">Reference proteome</keyword>
<dbReference type="EMBL" id="QGHD01000031">
    <property type="protein sequence ID" value="PWK93144.1"/>
    <property type="molecule type" value="Genomic_DNA"/>
</dbReference>
<dbReference type="Pfam" id="PF00535">
    <property type="entry name" value="Glycos_transf_2"/>
    <property type="match status" value="1"/>
</dbReference>
<gene>
    <name evidence="2" type="ORF">B0H50_13114</name>
</gene>
<name>A0ABX5LLB5_9BACT</name>
<evidence type="ECO:0000313" key="3">
    <source>
        <dbReference type="Proteomes" id="UP000245523"/>
    </source>
</evidence>
<dbReference type="RefSeq" id="WP_106198430.1">
    <property type="nucleotide sequence ID" value="NZ_QGHD01000031.1"/>
</dbReference>
<dbReference type="PANTHER" id="PTHR43179:SF7">
    <property type="entry name" value="RHAMNOSYLTRANSFERASE WBBL"/>
    <property type="match status" value="1"/>
</dbReference>
<dbReference type="SUPFAM" id="SSF53448">
    <property type="entry name" value="Nucleotide-diphospho-sugar transferases"/>
    <property type="match status" value="1"/>
</dbReference>
<comment type="caution">
    <text evidence="2">The sequence shown here is derived from an EMBL/GenBank/DDBJ whole genome shotgun (WGS) entry which is preliminary data.</text>
</comment>
<proteinExistence type="predicted"/>